<accession>A0A1I6M720</accession>
<evidence type="ECO:0000259" key="14">
    <source>
        <dbReference type="Pfam" id="PF00593"/>
    </source>
</evidence>
<evidence type="ECO:0000256" key="11">
    <source>
        <dbReference type="RuleBase" id="RU003357"/>
    </source>
</evidence>
<dbReference type="InterPro" id="IPR000531">
    <property type="entry name" value="Beta-barrel_TonB"/>
</dbReference>
<dbReference type="SUPFAM" id="SSF56935">
    <property type="entry name" value="Porins"/>
    <property type="match status" value="1"/>
</dbReference>
<keyword evidence="17" id="KW-1185">Reference proteome</keyword>
<feature type="chain" id="PRO_5011573233" evidence="13">
    <location>
        <begin position="28"/>
        <end position="1068"/>
    </location>
</feature>
<name>A0A1I6M720_9SPHN</name>
<dbReference type="InterPro" id="IPR037066">
    <property type="entry name" value="Plug_dom_sf"/>
</dbReference>
<evidence type="ECO:0000256" key="3">
    <source>
        <dbReference type="ARBA" id="ARBA00022452"/>
    </source>
</evidence>
<keyword evidence="16" id="KW-0675">Receptor</keyword>
<feature type="domain" description="TonB-dependent receptor plug" evidence="15">
    <location>
        <begin position="84"/>
        <end position="191"/>
    </location>
</feature>
<evidence type="ECO:0000256" key="7">
    <source>
        <dbReference type="ARBA" id="ARBA00023136"/>
    </source>
</evidence>
<evidence type="ECO:0000256" key="8">
    <source>
        <dbReference type="ARBA" id="ARBA00023237"/>
    </source>
</evidence>
<dbReference type="Gene3D" id="2.40.170.20">
    <property type="entry name" value="TonB-dependent receptor, beta-barrel domain"/>
    <property type="match status" value="1"/>
</dbReference>
<keyword evidence="7 9" id="KW-0472">Membrane</keyword>
<comment type="similarity">
    <text evidence="9 11">Belongs to the TonB-dependent receptor family.</text>
</comment>
<dbReference type="InterPro" id="IPR012910">
    <property type="entry name" value="Plug_dom"/>
</dbReference>
<dbReference type="PROSITE" id="PS52016">
    <property type="entry name" value="TONB_DEPENDENT_REC_3"/>
    <property type="match status" value="1"/>
</dbReference>
<keyword evidence="4 9" id="KW-0812">Transmembrane</keyword>
<dbReference type="PROSITE" id="PS01156">
    <property type="entry name" value="TONB_DEPENDENT_REC_2"/>
    <property type="match status" value="1"/>
</dbReference>
<dbReference type="Pfam" id="PF07715">
    <property type="entry name" value="Plug"/>
    <property type="match status" value="1"/>
</dbReference>
<dbReference type="OrthoDB" id="7051241at2"/>
<evidence type="ECO:0000256" key="2">
    <source>
        <dbReference type="ARBA" id="ARBA00022448"/>
    </source>
</evidence>
<evidence type="ECO:0000256" key="4">
    <source>
        <dbReference type="ARBA" id="ARBA00022692"/>
    </source>
</evidence>
<dbReference type="STRING" id="1166337.SAMN05192580_3588"/>
<sequence>MLTPYRSRLMASTLLVGAALGASPAFAQDADPLNQPKTGVQASDPAAPAAGVSTQDAAPPAGETSSGDIVVTGTLIRNPNLVASSPVTVVGQEEINLRQSNTAEQLIRDLPGVTPSIGSSVNNGNGGASYVDLRGLGNFRNIVLLDGARIAPADLQGRVDLNNIPLALIERTDVLTGGAATTYGADAVSGVVNFITRSDFSGMELNVAEGISEQGDAETTRIDLTVGANFDDGRGNAVLSIGYQNQDPVYQGSRRVALNNYTSTGGALGGSGTTVPTRFAGAIGNQVIDPTTGALRPYSGARDGFNFNPFNVFQTPFERFNIYGAGHYEISDNIEVYTRGLFSKNTVSTIIAPSGIFNQLAVIPYSNPYLPAAARNQFCAANGLSTAQCNAAAAATSPTDPNFRTFNTNVARRATELGPRVSDYVTQIFDYRAGIKLGITDSISLDLSGAYGESENRQTQQGYVLISRLRTALYATNPNTCLGASPSVANPRDPAVPLAGGGANPSAGPGCVPVNIFGPAGSIAPNQIPYLTADATTQQNTSLAQARALLSGDFGFSSPAASEPIGFAAGAEYRKYRASQFADELSRTAGELGGAGGAVLPFSGGYEVYEAYGEIIAPLVADQPFFKSLTLEAGVRYSDYKLLGGANAKYNTTTYKGGGSWEPADGIKIRGNYQRAVRAPNIAELFTPLNTGLTSLTVDPCRTTRNAAGTVTYGGPLTNANLRAVCLAQGAPASTIGTIQNPTAGQANATTAGGTYLRPETSDSFTIGAVLQPSFVPGLSISVDYYKIKIKNAISQPVPGDLIEGCFGDDNASGITAASINNPICQLFRRNGATGGLDGDPATTGGLLFPATNSGRILTDGIDVTVNYRRDLGFAKLNLSFAGNWTNRSQFQALTPNTVVPTNASIGAGLALPVTINRECVGLYSQNCGSPGSAGPSSSAGSLQPEFSWNQRTTLTFGAVDLSLLWRHIDSMKAENGGFFVGTIGAGALAGTDVNFNRIKSFDFFDFATRLGLTDNFDLTLTVTNLFNKKPPIVGGNVGSISFNSGNTFPSTYDALGRRFTAGARIKF</sequence>
<dbReference type="GO" id="GO:0009279">
    <property type="term" value="C:cell outer membrane"/>
    <property type="evidence" value="ECO:0007669"/>
    <property type="project" value="UniProtKB-SubCell"/>
</dbReference>
<protein>
    <submittedName>
        <fullName evidence="16">TonB-dependent Receptor Plug Domain</fullName>
    </submittedName>
</protein>
<dbReference type="EMBL" id="FOZG01000003">
    <property type="protein sequence ID" value="SFS11477.1"/>
    <property type="molecule type" value="Genomic_DNA"/>
</dbReference>
<evidence type="ECO:0000313" key="17">
    <source>
        <dbReference type="Proteomes" id="UP000198824"/>
    </source>
</evidence>
<keyword evidence="2 9" id="KW-0813">Transport</keyword>
<dbReference type="PANTHER" id="PTHR47234">
    <property type="match status" value="1"/>
</dbReference>
<evidence type="ECO:0000256" key="6">
    <source>
        <dbReference type="ARBA" id="ARBA00023077"/>
    </source>
</evidence>
<proteinExistence type="inferred from homology"/>
<evidence type="ECO:0000256" key="12">
    <source>
        <dbReference type="SAM" id="MobiDB-lite"/>
    </source>
</evidence>
<dbReference type="InterPro" id="IPR010917">
    <property type="entry name" value="TonB_rcpt_CS"/>
</dbReference>
<dbReference type="PANTHER" id="PTHR47234:SF2">
    <property type="entry name" value="TONB-DEPENDENT RECEPTOR"/>
    <property type="match status" value="1"/>
</dbReference>
<gene>
    <name evidence="16" type="ORF">SAMN05192580_3588</name>
</gene>
<evidence type="ECO:0000256" key="5">
    <source>
        <dbReference type="ARBA" id="ARBA00022729"/>
    </source>
</evidence>
<dbReference type="Proteomes" id="UP000198824">
    <property type="component" value="Unassembled WGS sequence"/>
</dbReference>
<keyword evidence="5 13" id="KW-0732">Signal</keyword>
<feature type="signal peptide" evidence="13">
    <location>
        <begin position="1"/>
        <end position="27"/>
    </location>
</feature>
<keyword evidence="3 9" id="KW-1134">Transmembrane beta strand</keyword>
<evidence type="ECO:0000259" key="15">
    <source>
        <dbReference type="Pfam" id="PF07715"/>
    </source>
</evidence>
<dbReference type="InterPro" id="IPR036942">
    <property type="entry name" value="Beta-barrel_TonB_sf"/>
</dbReference>
<keyword evidence="6 11" id="KW-0798">TonB box</keyword>
<feature type="region of interest" description="Disordered" evidence="12">
    <location>
        <begin position="30"/>
        <end position="66"/>
    </location>
</feature>
<dbReference type="Gene3D" id="2.170.130.10">
    <property type="entry name" value="TonB-dependent receptor, plug domain"/>
    <property type="match status" value="1"/>
</dbReference>
<evidence type="ECO:0000256" key="9">
    <source>
        <dbReference type="PROSITE-ProRule" id="PRU01360"/>
    </source>
</evidence>
<organism evidence="16 17">
    <name type="scientific">Sphingomonas jatrophae</name>
    <dbReference type="NCBI Taxonomy" id="1166337"/>
    <lineage>
        <taxon>Bacteria</taxon>
        <taxon>Pseudomonadati</taxon>
        <taxon>Pseudomonadota</taxon>
        <taxon>Alphaproteobacteria</taxon>
        <taxon>Sphingomonadales</taxon>
        <taxon>Sphingomonadaceae</taxon>
        <taxon>Sphingomonas</taxon>
    </lineage>
</organism>
<evidence type="ECO:0000313" key="16">
    <source>
        <dbReference type="EMBL" id="SFS11477.1"/>
    </source>
</evidence>
<reference evidence="16 17" key="1">
    <citation type="submission" date="2016-10" db="EMBL/GenBank/DDBJ databases">
        <authorList>
            <person name="de Groot N.N."/>
        </authorList>
    </citation>
    <scope>NUCLEOTIDE SEQUENCE [LARGE SCALE GENOMIC DNA]</scope>
    <source>
        <strain evidence="16 17">S5-249</strain>
    </source>
</reference>
<feature type="domain" description="TonB-dependent receptor-like beta-barrel" evidence="14">
    <location>
        <begin position="402"/>
        <end position="1026"/>
    </location>
</feature>
<dbReference type="InterPro" id="IPR039426">
    <property type="entry name" value="TonB-dep_rcpt-like"/>
</dbReference>
<evidence type="ECO:0000256" key="1">
    <source>
        <dbReference type="ARBA" id="ARBA00004571"/>
    </source>
</evidence>
<comment type="subcellular location">
    <subcellularLocation>
        <location evidence="1 9">Cell outer membrane</location>
        <topology evidence="1 9">Multi-pass membrane protein</topology>
    </subcellularLocation>
</comment>
<dbReference type="Pfam" id="PF00593">
    <property type="entry name" value="TonB_dep_Rec_b-barrel"/>
    <property type="match status" value="1"/>
</dbReference>
<evidence type="ECO:0000256" key="10">
    <source>
        <dbReference type="PROSITE-ProRule" id="PRU10144"/>
    </source>
</evidence>
<evidence type="ECO:0000256" key="13">
    <source>
        <dbReference type="SAM" id="SignalP"/>
    </source>
</evidence>
<dbReference type="AlphaFoldDB" id="A0A1I6M720"/>
<feature type="short sequence motif" description="TonB C-terminal box" evidence="10">
    <location>
        <begin position="1051"/>
        <end position="1068"/>
    </location>
</feature>
<keyword evidence="8 9" id="KW-0998">Cell outer membrane</keyword>